<evidence type="ECO:0008006" key="3">
    <source>
        <dbReference type="Google" id="ProtNLM"/>
    </source>
</evidence>
<name>A0A833JCI5_9HYPH</name>
<organism evidence="1 2">
    <name type="scientific">Methylorubrum populi</name>
    <dbReference type="NCBI Taxonomy" id="223967"/>
    <lineage>
        <taxon>Bacteria</taxon>
        <taxon>Pseudomonadati</taxon>
        <taxon>Pseudomonadota</taxon>
        <taxon>Alphaproteobacteria</taxon>
        <taxon>Hyphomicrobiales</taxon>
        <taxon>Methylobacteriaceae</taxon>
        <taxon>Methylorubrum</taxon>
    </lineage>
</organism>
<gene>
    <name evidence="1" type="ORF">F8B43_0036</name>
</gene>
<accession>A0A833JCI5</accession>
<dbReference type="EMBL" id="WEKV01000001">
    <property type="protein sequence ID" value="KAB7788031.1"/>
    <property type="molecule type" value="Genomic_DNA"/>
</dbReference>
<dbReference type="Proteomes" id="UP000469949">
    <property type="component" value="Unassembled WGS sequence"/>
</dbReference>
<dbReference type="InterPro" id="IPR016913">
    <property type="entry name" value="UCP029215"/>
</dbReference>
<comment type="caution">
    <text evidence="1">The sequence shown here is derived from an EMBL/GenBank/DDBJ whole genome shotgun (WGS) entry which is preliminary data.</text>
</comment>
<evidence type="ECO:0000313" key="2">
    <source>
        <dbReference type="Proteomes" id="UP000469949"/>
    </source>
</evidence>
<evidence type="ECO:0000313" key="1">
    <source>
        <dbReference type="EMBL" id="KAB7788031.1"/>
    </source>
</evidence>
<protein>
    <recommendedName>
        <fullName evidence="3">DUF2213 domain-containing protein</fullName>
    </recommendedName>
</protein>
<dbReference type="RefSeq" id="WP_193316341.1">
    <property type="nucleotide sequence ID" value="NZ_WEKV01000001.1"/>
</dbReference>
<dbReference type="Pfam" id="PF09979">
    <property type="entry name" value="DUF2213"/>
    <property type="match status" value="1"/>
</dbReference>
<proteinExistence type="predicted"/>
<reference evidence="1 2" key="1">
    <citation type="submission" date="2019-10" db="EMBL/GenBank/DDBJ databases">
        <title>Draft Genome Sequence of the Caffeine Degrading Methylotroph Methylorubrum populi PINKEL.</title>
        <authorList>
            <person name="Dawson S.C."/>
            <person name="Zhang X."/>
            <person name="Wright M.E."/>
            <person name="Sharma G."/>
            <person name="Langner J.T."/>
            <person name="Ditty J.L."/>
            <person name="Subuyuj G.A."/>
        </authorList>
    </citation>
    <scope>NUCLEOTIDE SEQUENCE [LARGE SCALE GENOMIC DNA]</scope>
    <source>
        <strain evidence="1 2">Pinkel</strain>
    </source>
</reference>
<dbReference type="AlphaFoldDB" id="A0A833JCI5"/>
<sequence length="460" mass="49621">MTETNAVTRIAFDRASARLFDADGHLHVKRTPISKANVCEYWGHEIPDWQGLGLDGERRYKLLRDPDELAKAADSFNNKPLLFDHNPVSADDHDHVRTVGAVSNPEFEFPYLYADLACWAGPAIRTIEDGSQKELSSAYRYKADMTPGEFLGVEYDGVMRGISANHVALVRKGRAGPDVVVGDSMENLVMAKHALSPAAAQLQGALTVYLRTKLAQDASVDLGPIVSGVEKKNFKAMIPAITLGVIRGAKGKLAQDAELEDVAEVIEALAPIIEQMEEPAVKVEETASDDTDADLRAMLKAKGYSDEEIDRICAKTVAAAVDENDDEDEKKAMDAAIKRAVTEATKGMVSKTAMDAAITQARTETAAHINAIEDARRTVRPWVGDLAMSFDSAEGVLRTTLKMLGKNADGKHADALMDILESCPKASDKPAAPVRVAQDAASAKSFADRFPGADRIGFAA</sequence>